<keyword evidence="5" id="KW-1185">Reference proteome</keyword>
<name>A0A495X2U0_9PSEU</name>
<comment type="caution">
    <text evidence="4">The sequence shown here is derived from an EMBL/GenBank/DDBJ whole genome shotgun (WGS) entry which is preliminary data.</text>
</comment>
<dbReference type="AlphaFoldDB" id="A0A495X2U0"/>
<feature type="region of interest" description="Disordered" evidence="1">
    <location>
        <begin position="61"/>
        <end position="163"/>
    </location>
</feature>
<evidence type="ECO:0000313" key="4">
    <source>
        <dbReference type="EMBL" id="RKT67816.1"/>
    </source>
</evidence>
<dbReference type="RefSeq" id="WP_170199145.1">
    <property type="nucleotide sequence ID" value="NZ_JBIUBA010000030.1"/>
</dbReference>
<feature type="transmembrane region" description="Helical" evidence="2">
    <location>
        <begin position="207"/>
        <end position="229"/>
    </location>
</feature>
<organism evidence="4 5">
    <name type="scientific">Saccharothrix variisporea</name>
    <dbReference type="NCBI Taxonomy" id="543527"/>
    <lineage>
        <taxon>Bacteria</taxon>
        <taxon>Bacillati</taxon>
        <taxon>Actinomycetota</taxon>
        <taxon>Actinomycetes</taxon>
        <taxon>Pseudonocardiales</taxon>
        <taxon>Pseudonocardiaceae</taxon>
        <taxon>Saccharothrix</taxon>
    </lineage>
</organism>
<dbReference type="Gene3D" id="1.10.287.110">
    <property type="entry name" value="DnaJ domain"/>
    <property type="match status" value="1"/>
</dbReference>
<evidence type="ECO:0000313" key="5">
    <source>
        <dbReference type="Proteomes" id="UP000272729"/>
    </source>
</evidence>
<reference evidence="4 5" key="1">
    <citation type="submission" date="2018-10" db="EMBL/GenBank/DDBJ databases">
        <title>Sequencing the genomes of 1000 actinobacteria strains.</title>
        <authorList>
            <person name="Klenk H.-P."/>
        </authorList>
    </citation>
    <scope>NUCLEOTIDE SEQUENCE [LARGE SCALE GENOMIC DNA]</scope>
    <source>
        <strain evidence="4 5">DSM 43911</strain>
    </source>
</reference>
<dbReference type="PANTHER" id="PTHR24074">
    <property type="entry name" value="CO-CHAPERONE PROTEIN DJLA"/>
    <property type="match status" value="1"/>
</dbReference>
<dbReference type="CDD" id="cd06257">
    <property type="entry name" value="DnaJ"/>
    <property type="match status" value="1"/>
</dbReference>
<proteinExistence type="predicted"/>
<dbReference type="PROSITE" id="PS50076">
    <property type="entry name" value="DNAJ_2"/>
    <property type="match status" value="1"/>
</dbReference>
<feature type="compositionally biased region" description="Basic and acidic residues" evidence="1">
    <location>
        <begin position="61"/>
        <end position="73"/>
    </location>
</feature>
<feature type="compositionally biased region" description="Basic and acidic residues" evidence="1">
    <location>
        <begin position="127"/>
        <end position="138"/>
    </location>
</feature>
<dbReference type="EMBL" id="RBXR01000001">
    <property type="protein sequence ID" value="RKT67816.1"/>
    <property type="molecule type" value="Genomic_DNA"/>
</dbReference>
<gene>
    <name evidence="4" type="ORF">DFJ66_0992</name>
</gene>
<evidence type="ECO:0000256" key="1">
    <source>
        <dbReference type="SAM" id="MobiDB-lite"/>
    </source>
</evidence>
<dbReference type="InterPro" id="IPR001623">
    <property type="entry name" value="DnaJ_domain"/>
</dbReference>
<dbReference type="SUPFAM" id="SSF46565">
    <property type="entry name" value="Chaperone J-domain"/>
    <property type="match status" value="1"/>
</dbReference>
<protein>
    <submittedName>
        <fullName evidence="4">DnaJ-like protein</fullName>
    </submittedName>
</protein>
<dbReference type="InterPro" id="IPR036869">
    <property type="entry name" value="J_dom_sf"/>
</dbReference>
<dbReference type="Proteomes" id="UP000272729">
    <property type="component" value="Unassembled WGS sequence"/>
</dbReference>
<sequence>MTGPSLRDLDGHDPYALLGVPSTATRAEIVAAHRKQVQLVHPDRPGGSEYETKLLHVAKDVLLDPRRRAEYDASRAQPADPPPSAWDEEESAADPPETLWDSEEVVSGAGPTAWDDPPYREPPTASHWDEPAPSHWDEPPPYWDQPPPPRWQPPPPRWGPPPWQPPDRSVSALSIVALVCAVLCWCAPLGLILGLKALGKPRGPNDRAVALIAVGIGAVVTFFLVLTLLSR</sequence>
<dbReference type="InterPro" id="IPR050817">
    <property type="entry name" value="DjlA_DnaK_co-chaperone"/>
</dbReference>
<feature type="domain" description="J" evidence="3">
    <location>
        <begin position="13"/>
        <end position="75"/>
    </location>
</feature>
<dbReference type="Pfam" id="PF00226">
    <property type="entry name" value="DnaJ"/>
    <property type="match status" value="1"/>
</dbReference>
<accession>A0A495X2U0</accession>
<feature type="transmembrane region" description="Helical" evidence="2">
    <location>
        <begin position="172"/>
        <end position="195"/>
    </location>
</feature>
<keyword evidence="2" id="KW-0472">Membrane</keyword>
<feature type="compositionally biased region" description="Pro residues" evidence="1">
    <location>
        <begin position="139"/>
        <end position="163"/>
    </location>
</feature>
<keyword evidence="2" id="KW-0812">Transmembrane</keyword>
<evidence type="ECO:0000259" key="3">
    <source>
        <dbReference type="PROSITE" id="PS50076"/>
    </source>
</evidence>
<dbReference type="SMART" id="SM00271">
    <property type="entry name" value="DnaJ"/>
    <property type="match status" value="1"/>
</dbReference>
<keyword evidence="2" id="KW-1133">Transmembrane helix</keyword>
<evidence type="ECO:0000256" key="2">
    <source>
        <dbReference type="SAM" id="Phobius"/>
    </source>
</evidence>